<evidence type="ECO:0000313" key="3">
    <source>
        <dbReference type="EMBL" id="SDT17397.1"/>
    </source>
</evidence>
<keyword evidence="2" id="KW-0472">Membrane</keyword>
<sequence length="140" mass="14392">MAGVAWVFVGAAAVALLVALLVFLVPLGRRGGPSRGAPGPGSTAPVGPADSLARGFSYLHVSPRTAVRRAGVHERLARAFVRIDAVDPHEAPRRIGEALLQAGLADTPAPAPAVPAPAARPDAPSRTDRGPSRPRESPHE</sequence>
<organism evidence="3 4">
    <name type="scientific">Friedmanniella luteola</name>
    <dbReference type="NCBI Taxonomy" id="546871"/>
    <lineage>
        <taxon>Bacteria</taxon>
        <taxon>Bacillati</taxon>
        <taxon>Actinomycetota</taxon>
        <taxon>Actinomycetes</taxon>
        <taxon>Propionibacteriales</taxon>
        <taxon>Nocardioidaceae</taxon>
        <taxon>Friedmanniella</taxon>
    </lineage>
</organism>
<dbReference type="AlphaFoldDB" id="A0A1H1Y7J2"/>
<feature type="transmembrane region" description="Helical" evidence="2">
    <location>
        <begin position="6"/>
        <end position="25"/>
    </location>
</feature>
<keyword evidence="4" id="KW-1185">Reference proteome</keyword>
<reference evidence="3 4" key="1">
    <citation type="submission" date="2016-10" db="EMBL/GenBank/DDBJ databases">
        <authorList>
            <person name="de Groot N.N."/>
        </authorList>
    </citation>
    <scope>NUCLEOTIDE SEQUENCE [LARGE SCALE GENOMIC DNA]</scope>
    <source>
        <strain evidence="3 4">DSM 21741</strain>
    </source>
</reference>
<keyword evidence="2" id="KW-1133">Transmembrane helix</keyword>
<gene>
    <name evidence="3" type="ORF">SAMN04488543_3210</name>
</gene>
<feature type="compositionally biased region" description="Basic and acidic residues" evidence="1">
    <location>
        <begin position="123"/>
        <end position="140"/>
    </location>
</feature>
<evidence type="ECO:0000256" key="1">
    <source>
        <dbReference type="SAM" id="MobiDB-lite"/>
    </source>
</evidence>
<dbReference type="EMBL" id="LT629749">
    <property type="protein sequence ID" value="SDT17397.1"/>
    <property type="molecule type" value="Genomic_DNA"/>
</dbReference>
<dbReference type="RefSeq" id="WP_091414036.1">
    <property type="nucleotide sequence ID" value="NZ_LT629749.1"/>
</dbReference>
<protein>
    <submittedName>
        <fullName evidence="3">Uncharacterized protein</fullName>
    </submittedName>
</protein>
<proteinExistence type="predicted"/>
<dbReference type="Proteomes" id="UP000199092">
    <property type="component" value="Chromosome I"/>
</dbReference>
<evidence type="ECO:0000313" key="4">
    <source>
        <dbReference type="Proteomes" id="UP000199092"/>
    </source>
</evidence>
<accession>A0A1H1Y7J2</accession>
<evidence type="ECO:0000256" key="2">
    <source>
        <dbReference type="SAM" id="Phobius"/>
    </source>
</evidence>
<dbReference type="STRING" id="546871.SAMN04488543_3210"/>
<name>A0A1H1Y7J2_9ACTN</name>
<keyword evidence="2" id="KW-0812">Transmembrane</keyword>
<feature type="region of interest" description="Disordered" evidence="1">
    <location>
        <begin position="101"/>
        <end position="140"/>
    </location>
</feature>